<organism evidence="1 2">
    <name type="scientific">Paenirhodobacter populi</name>
    <dbReference type="NCBI Taxonomy" id="2306993"/>
    <lineage>
        <taxon>Bacteria</taxon>
        <taxon>Pseudomonadati</taxon>
        <taxon>Pseudomonadota</taxon>
        <taxon>Alphaproteobacteria</taxon>
        <taxon>Rhodobacterales</taxon>
        <taxon>Rhodobacter group</taxon>
        <taxon>Paenirhodobacter</taxon>
    </lineage>
</organism>
<dbReference type="SUPFAM" id="SSF52540">
    <property type="entry name" value="P-loop containing nucleoside triphosphate hydrolases"/>
    <property type="match status" value="1"/>
</dbReference>
<dbReference type="InterPro" id="IPR027417">
    <property type="entry name" value="P-loop_NTPase"/>
</dbReference>
<dbReference type="EMBL" id="SAUZ01000029">
    <property type="protein sequence ID" value="RWR17300.1"/>
    <property type="molecule type" value="Genomic_DNA"/>
</dbReference>
<evidence type="ECO:0000313" key="2">
    <source>
        <dbReference type="Proteomes" id="UP000284476"/>
    </source>
</evidence>
<dbReference type="RefSeq" id="WP_128210199.1">
    <property type="nucleotide sequence ID" value="NZ_JBHRSO010000009.1"/>
</dbReference>
<name>A0A443J9Y5_9RHOB</name>
<gene>
    <name evidence="1" type="ORF">D2T30_19315</name>
</gene>
<sequence>MNNSQYISLSRRFVEIQSADFDNEPDSIWASLATRETGKTWEEILTNDISVLLGTAGSGKTTEIRQHVKRLVKDGQDAFLMRLEALQDGTLADSFDFELDDQRDRFEKWKRSRKGGYLFFDALDEARLPSSRNESALEKALDIVSREVGRRRGPLHVLVTSRPSEWLGEGDVRLLTRFIKQTRDAKQDLGRDGPRHKIYRLAPLASGDIEKFAVSRDVEPTDFIHAVNAHLSTALIQQPLDANLFLDVWEKAIDEGRSPDEVFKSRLQVMRDLVAWRLFGRSENKDRLNIDIHRASKAAAKLAAFVVLSGKQDFSVLPLAAGDAMNAANILSTDVEAWTPTEVRQLLACGLFQPSFGGRIRFAHREIRDFLAAEHFDASLRARAHSEETIAPLFAEGLGRRSIPQSTEHVMGWLAALNSSAKAAVANVRPALLIETGDPKSLSVGDKVIALRHQARLYDELRFRGEWFYHDDVKRFTHPDLWPVVDELLDKSSSPELTDFLIEVARFGRMKPLASKLAGYVKNSGIGYRSKAEACAALDEIGDDSFRADVMFEALTTTPPDVEDTDSAPNWNMFLLKALKYGFCEAALLDGIAILSRIHRERSNYSSATSQYLIEILDGLPRPQKQLWLSILLRFAFAGCSESRYRMPDASDRYRRFVPAIIYLASELLGDEGLHPDDEDLLDAIEMAMGKDHRIDVFGRKAPTKQLASGLRARPDVKHALVQRRIALFSDRVQRNRVPFGVIHPLEFDDKDENGDVFDQSDVSHFCELASKISDQNDRAFLLDLSGTILEKLRGKEHRNALGEFRKYLRIYGDDDQRRQFGVRGWYLRTKSCVQHQYRYDALRWFQGRKEAVHLWRTARRNRKFISRNSKSIVAGEFDKRNAVWLFEKAPNDLGTGTIRAVQEEYGSSIAQLFSDGMRQYWKAHDTSYAERRTYLGHIGLAGINLDYSLGEMPRDADLARKAFRYAFHELNGFPEWVDELAQDFPSQFVSEIKGALLSDFNTKQGDDDHHVSDCVRKIAYSGVRTRSLVAPMLLRMMMRDLPKNRRDRMLCLDVVARAPAVERNRLSRFLVSGYRAALTRFDFREAWVWLDGLMDANSNAARSVLVSTFGDLHSAGQRALFFEYLGHEKNNPALGEGSDPVRGEYKHDPILLEWLVQASYLAWPPENDVKHETVYSPGKADHAESNRRNYTSMLAAFQTASVVSAFERLAKSKMLVGYRDTFLYQIELMKRGAGRRTEFSPDEAIQFLNDQSKAPATVEEFRKLCQSHLATLLERLHTSDDDESAFFRRGKALEADLRNWLAARLREVGERYYTVIREQEVAGEKRPDLRLHSRVDALGKVSVEIKLADMEHWKGDQLVATPDEQLSKQYLFEASSHTGIYVLVNASLPREDVMDKKTKGVKRSAFRKTVAGEEVNFARLAALVGDKCAEVNDGLSDGKMVVAVTRDISEKPSDTM</sequence>
<accession>A0A443J9Y5</accession>
<dbReference type="Proteomes" id="UP000284476">
    <property type="component" value="Unassembled WGS sequence"/>
</dbReference>
<proteinExistence type="predicted"/>
<evidence type="ECO:0000313" key="1">
    <source>
        <dbReference type="EMBL" id="RWR17300.1"/>
    </source>
</evidence>
<protein>
    <submittedName>
        <fullName evidence="1">ATP-binding protein</fullName>
    </submittedName>
</protein>
<reference evidence="1 2" key="1">
    <citation type="submission" date="2019-01" db="EMBL/GenBank/DDBJ databases">
        <title>Sinorhodobacter populi sp. nov. isolated from the symptomatic bark tissue of Populus euramericana canker.</title>
        <authorList>
            <person name="Xu G."/>
        </authorList>
    </citation>
    <scope>NUCLEOTIDE SEQUENCE [LARGE SCALE GENOMIC DNA]</scope>
    <source>
        <strain evidence="1 2">SK2B-1</strain>
    </source>
</reference>
<dbReference type="GO" id="GO:0005524">
    <property type="term" value="F:ATP binding"/>
    <property type="evidence" value="ECO:0007669"/>
    <property type="project" value="UniProtKB-KW"/>
</dbReference>
<keyword evidence="1" id="KW-0547">Nucleotide-binding</keyword>
<keyword evidence="1" id="KW-0067">ATP-binding</keyword>
<comment type="caution">
    <text evidence="1">The sequence shown here is derived from an EMBL/GenBank/DDBJ whole genome shotgun (WGS) entry which is preliminary data.</text>
</comment>
<dbReference type="Gene3D" id="3.40.50.300">
    <property type="entry name" value="P-loop containing nucleotide triphosphate hydrolases"/>
    <property type="match status" value="1"/>
</dbReference>